<evidence type="ECO:0000256" key="1">
    <source>
        <dbReference type="ARBA" id="ARBA00022737"/>
    </source>
</evidence>
<dbReference type="InterPro" id="IPR051067">
    <property type="entry name" value="NHER"/>
</dbReference>
<feature type="region of interest" description="Disordered" evidence="2">
    <location>
        <begin position="109"/>
        <end position="130"/>
    </location>
</feature>
<dbReference type="PANTHER" id="PTHR14191:SF28">
    <property type="entry name" value="GH04176P-RELATED"/>
    <property type="match status" value="1"/>
</dbReference>
<feature type="domain" description="PDZ" evidence="3">
    <location>
        <begin position="21"/>
        <end position="93"/>
    </location>
</feature>
<protein>
    <submittedName>
        <fullName evidence="4">NHRF1-like protein</fullName>
    </submittedName>
</protein>
<dbReference type="SMART" id="SM00228">
    <property type="entry name" value="PDZ"/>
    <property type="match status" value="1"/>
</dbReference>
<dbReference type="Proteomes" id="UP001164746">
    <property type="component" value="Chromosome 4"/>
</dbReference>
<evidence type="ECO:0000313" key="4">
    <source>
        <dbReference type="EMBL" id="WAR03142.1"/>
    </source>
</evidence>
<gene>
    <name evidence="4" type="ORF">MAR_009700</name>
</gene>
<accession>A0ABY7DZH8</accession>
<keyword evidence="1" id="KW-0677">Repeat</keyword>
<evidence type="ECO:0000313" key="5">
    <source>
        <dbReference type="Proteomes" id="UP001164746"/>
    </source>
</evidence>
<dbReference type="PANTHER" id="PTHR14191">
    <property type="entry name" value="PDZ DOMAIN CONTAINING PROTEIN"/>
    <property type="match status" value="1"/>
</dbReference>
<dbReference type="CDD" id="cd06768">
    <property type="entry name" value="PDZ_NHERF-like"/>
    <property type="match status" value="1"/>
</dbReference>
<dbReference type="EMBL" id="CP111015">
    <property type="protein sequence ID" value="WAR03142.1"/>
    <property type="molecule type" value="Genomic_DNA"/>
</dbReference>
<dbReference type="InterPro" id="IPR001478">
    <property type="entry name" value="PDZ"/>
</dbReference>
<dbReference type="SUPFAM" id="SSF50156">
    <property type="entry name" value="PDZ domain-like"/>
    <property type="match status" value="1"/>
</dbReference>
<reference evidence="4" key="1">
    <citation type="submission" date="2022-11" db="EMBL/GenBank/DDBJ databases">
        <title>Centuries of genome instability and evolution in soft-shell clam transmissible cancer (bioRxiv).</title>
        <authorList>
            <person name="Hart S.F.M."/>
            <person name="Yonemitsu M.A."/>
            <person name="Giersch R.M."/>
            <person name="Beal B.F."/>
            <person name="Arriagada G."/>
            <person name="Davis B.W."/>
            <person name="Ostrander E.A."/>
            <person name="Goff S.P."/>
            <person name="Metzger M.J."/>
        </authorList>
    </citation>
    <scope>NUCLEOTIDE SEQUENCE</scope>
    <source>
        <strain evidence="4">MELC-2E11</strain>
        <tissue evidence="4">Siphon/mantle</tissue>
    </source>
</reference>
<dbReference type="InterPro" id="IPR036034">
    <property type="entry name" value="PDZ_sf"/>
</dbReference>
<proteinExistence type="predicted"/>
<dbReference type="PROSITE" id="PS50106">
    <property type="entry name" value="PDZ"/>
    <property type="match status" value="1"/>
</dbReference>
<dbReference type="Gene3D" id="2.30.42.10">
    <property type="match status" value="1"/>
</dbReference>
<keyword evidence="5" id="KW-1185">Reference proteome</keyword>
<evidence type="ECO:0000259" key="3">
    <source>
        <dbReference type="PROSITE" id="PS50106"/>
    </source>
</evidence>
<organism evidence="4 5">
    <name type="scientific">Mya arenaria</name>
    <name type="common">Soft-shell clam</name>
    <dbReference type="NCBI Taxonomy" id="6604"/>
    <lineage>
        <taxon>Eukaryota</taxon>
        <taxon>Metazoa</taxon>
        <taxon>Spiralia</taxon>
        <taxon>Lophotrochozoa</taxon>
        <taxon>Mollusca</taxon>
        <taxon>Bivalvia</taxon>
        <taxon>Autobranchia</taxon>
        <taxon>Heteroconchia</taxon>
        <taxon>Euheterodonta</taxon>
        <taxon>Imparidentia</taxon>
        <taxon>Neoheterodontei</taxon>
        <taxon>Myida</taxon>
        <taxon>Myoidea</taxon>
        <taxon>Myidae</taxon>
        <taxon>Mya</taxon>
    </lineage>
</organism>
<sequence>MGDENSFAPRLCTIRKWPDFGGYGFNLHAERGRAGQYIGKVDDDSPAQAAGMKEGDRIVEVNGTNIGNENHSQVVTRIKAAGDVVTMLLMDSETDSYFKERKVVVSSDMPEVVRMETPPRSGQEEEEVRI</sequence>
<dbReference type="Pfam" id="PF00595">
    <property type="entry name" value="PDZ"/>
    <property type="match status" value="1"/>
</dbReference>
<name>A0ABY7DZH8_MYAAR</name>
<evidence type="ECO:0000256" key="2">
    <source>
        <dbReference type="SAM" id="MobiDB-lite"/>
    </source>
</evidence>